<sequence length="267" mass="29500">MSIVAANATKASAAADKHGSRQRILVRMRWWIHRSGSVCRPVEGERHLHSHATLWRSRCRACNCRSTSLRHRRSGRRFSIHGLKVFEVVQVVIQFFFVVIAGGVQSELGADLVVDFDFVIILEFFFEVVIEIVVEVIFVDVVELIHVVIEIVEVIANAGGVIAVRVVVRVTGVVVIIIVVSHRRAVGGDCDRGVVTRIGHHAWDHRSARREGAGHEKRIGCIDSQIRGSNRISNGGGQDGRHEQIVNAGVEDGIRETGGFSQSATVW</sequence>
<evidence type="ECO:0000313" key="3">
    <source>
        <dbReference type="Proteomes" id="UP000001025"/>
    </source>
</evidence>
<keyword evidence="1" id="KW-0812">Transmembrane</keyword>
<evidence type="ECO:0000256" key="1">
    <source>
        <dbReference type="SAM" id="Phobius"/>
    </source>
</evidence>
<evidence type="ECO:0000313" key="2">
    <source>
        <dbReference type="EMBL" id="CAD71872.1"/>
    </source>
</evidence>
<organism evidence="2 3">
    <name type="scientific">Rhodopirellula baltica (strain DSM 10527 / NCIMB 13988 / SH1)</name>
    <dbReference type="NCBI Taxonomy" id="243090"/>
    <lineage>
        <taxon>Bacteria</taxon>
        <taxon>Pseudomonadati</taxon>
        <taxon>Planctomycetota</taxon>
        <taxon>Planctomycetia</taxon>
        <taxon>Pirellulales</taxon>
        <taxon>Pirellulaceae</taxon>
        <taxon>Rhodopirellula</taxon>
    </lineage>
</organism>
<keyword evidence="1" id="KW-0472">Membrane</keyword>
<dbReference type="EnsemblBacteria" id="CAD71872">
    <property type="protein sequence ID" value="CAD71872"/>
    <property type="gene ID" value="RB1029"/>
</dbReference>
<dbReference type="STRING" id="243090.RB1029"/>
<dbReference type="HOGENOM" id="CLU_1041593_0_0_0"/>
<proteinExistence type="predicted"/>
<name>Q7UXX9_RHOBA</name>
<reference evidence="2 3" key="1">
    <citation type="journal article" date="2003" name="Proc. Natl. Acad. Sci. U.S.A.">
        <title>Complete genome sequence of the marine planctomycete Pirellula sp. strain 1.</title>
        <authorList>
            <person name="Gloeckner F.O."/>
            <person name="Kube M."/>
            <person name="Bauer M."/>
            <person name="Teeling H."/>
            <person name="Lombardot T."/>
            <person name="Ludwig W."/>
            <person name="Gade D."/>
            <person name="Beck A."/>
            <person name="Borzym K."/>
            <person name="Heitmann K."/>
            <person name="Rabus R."/>
            <person name="Schlesner H."/>
            <person name="Amann R."/>
            <person name="Reinhardt R."/>
        </authorList>
    </citation>
    <scope>NUCLEOTIDE SEQUENCE [LARGE SCALE GENOMIC DNA]</scope>
    <source>
        <strain evidence="3">DSM 10527 / NCIMB 13988 / SH1</strain>
    </source>
</reference>
<feature type="transmembrane region" description="Helical" evidence="1">
    <location>
        <begin position="85"/>
        <end position="106"/>
    </location>
</feature>
<dbReference type="EMBL" id="BX294134">
    <property type="protein sequence ID" value="CAD71872.1"/>
    <property type="molecule type" value="Genomic_DNA"/>
</dbReference>
<dbReference type="Proteomes" id="UP000001025">
    <property type="component" value="Chromosome"/>
</dbReference>
<feature type="transmembrane region" description="Helical" evidence="1">
    <location>
        <begin position="118"/>
        <end position="142"/>
    </location>
</feature>
<keyword evidence="3" id="KW-1185">Reference proteome</keyword>
<gene>
    <name evidence="2" type="ordered locus">RB1029</name>
</gene>
<dbReference type="KEGG" id="rba:RB1029"/>
<accession>Q7UXX9</accession>
<keyword evidence="1" id="KW-1133">Transmembrane helix</keyword>
<feature type="transmembrane region" description="Helical" evidence="1">
    <location>
        <begin position="154"/>
        <end position="180"/>
    </location>
</feature>
<dbReference type="InParanoid" id="Q7UXX9"/>
<dbReference type="AlphaFoldDB" id="Q7UXX9"/>
<protein>
    <submittedName>
        <fullName evidence="2">Uncharacterized protein</fullName>
    </submittedName>
</protein>